<feature type="signal peptide" evidence="3">
    <location>
        <begin position="1"/>
        <end position="22"/>
    </location>
</feature>
<sequence length="298" mass="31719">MTGRRGLLTGLVLCLLAACGGAPDEPETATTVTLTVDDRPFRLYVPGGYDSDREAPLVVALHGFETDAAMQENYFKLTPEAERRGFLYAMPEGTKNRAGDRFWNAADACCDFDRSGVDDSGYLRKVIDAVTRTYAVDGRRVYVIGFSNGGYMAHRMACEHSALIAAIVSLAGAATNDPSRCTPHRAVSVLQIHGTADRIVRYGGGQNTTGSYPSVADTIGLWRGLNGCTDRADTSAPPIDLDSGLTGAETAITAYTTGCRDGTLVELWSIKDGGHIPALTDGFAPAVVDFMLARRAPA</sequence>
<comment type="caution">
    <text evidence="4">The sequence shown here is derived from an EMBL/GenBank/DDBJ whole genome shotgun (WGS) entry which is preliminary data.</text>
</comment>
<dbReference type="PANTHER" id="PTHR43037">
    <property type="entry name" value="UNNAMED PRODUCT-RELATED"/>
    <property type="match status" value="1"/>
</dbReference>
<evidence type="ECO:0000313" key="5">
    <source>
        <dbReference type="Proteomes" id="UP001144280"/>
    </source>
</evidence>
<evidence type="ECO:0000256" key="1">
    <source>
        <dbReference type="ARBA" id="ARBA00022729"/>
    </source>
</evidence>
<dbReference type="Pfam" id="PF10503">
    <property type="entry name" value="Esterase_PHB"/>
    <property type="match status" value="1"/>
</dbReference>
<dbReference type="PANTHER" id="PTHR43037:SF1">
    <property type="entry name" value="BLL1128 PROTEIN"/>
    <property type="match status" value="1"/>
</dbReference>
<dbReference type="Gene3D" id="3.40.50.1820">
    <property type="entry name" value="alpha/beta hydrolase"/>
    <property type="match status" value="1"/>
</dbReference>
<dbReference type="PROSITE" id="PS51257">
    <property type="entry name" value="PROKAR_LIPOPROTEIN"/>
    <property type="match status" value="1"/>
</dbReference>
<evidence type="ECO:0000256" key="2">
    <source>
        <dbReference type="ARBA" id="ARBA00022801"/>
    </source>
</evidence>
<reference evidence="4" key="1">
    <citation type="submission" date="2022-12" db="EMBL/GenBank/DDBJ databases">
        <title>New Phytohabitans aurantiacus sp. RD004123 nov., an actinomycete isolated from soil.</title>
        <authorList>
            <person name="Triningsih D.W."/>
            <person name="Harunari E."/>
            <person name="Igarashi Y."/>
        </authorList>
    </citation>
    <scope>NUCLEOTIDE SEQUENCE</scope>
    <source>
        <strain evidence="4">RD004123</strain>
    </source>
</reference>
<name>A0ABQ5QQL2_9ACTN</name>
<protein>
    <recommendedName>
        <fullName evidence="6">Polyhydroxybutyrate depolymerase</fullName>
    </recommendedName>
</protein>
<keyword evidence="1 3" id="KW-0732">Signal</keyword>
<proteinExistence type="predicted"/>
<organism evidence="4 5">
    <name type="scientific">Phytohabitans aurantiacus</name>
    <dbReference type="NCBI Taxonomy" id="3016789"/>
    <lineage>
        <taxon>Bacteria</taxon>
        <taxon>Bacillati</taxon>
        <taxon>Actinomycetota</taxon>
        <taxon>Actinomycetes</taxon>
        <taxon>Micromonosporales</taxon>
        <taxon>Micromonosporaceae</taxon>
    </lineage>
</organism>
<dbReference type="InterPro" id="IPR029058">
    <property type="entry name" value="AB_hydrolase_fold"/>
</dbReference>
<dbReference type="InterPro" id="IPR050955">
    <property type="entry name" value="Plant_Biomass_Hydrol_Est"/>
</dbReference>
<gene>
    <name evidence="4" type="primary">lpqP</name>
    <name evidence="4" type="ORF">Pa4123_12870</name>
</gene>
<evidence type="ECO:0008006" key="6">
    <source>
        <dbReference type="Google" id="ProtNLM"/>
    </source>
</evidence>
<dbReference type="EMBL" id="BSDI01000005">
    <property type="protein sequence ID" value="GLH96014.1"/>
    <property type="molecule type" value="Genomic_DNA"/>
</dbReference>
<evidence type="ECO:0000256" key="3">
    <source>
        <dbReference type="SAM" id="SignalP"/>
    </source>
</evidence>
<dbReference type="SUPFAM" id="SSF53474">
    <property type="entry name" value="alpha/beta-Hydrolases"/>
    <property type="match status" value="1"/>
</dbReference>
<dbReference type="Proteomes" id="UP001144280">
    <property type="component" value="Unassembled WGS sequence"/>
</dbReference>
<feature type="chain" id="PRO_5046417426" description="Polyhydroxybutyrate depolymerase" evidence="3">
    <location>
        <begin position="23"/>
        <end position="298"/>
    </location>
</feature>
<dbReference type="InterPro" id="IPR010126">
    <property type="entry name" value="Esterase_phb"/>
</dbReference>
<accession>A0ABQ5QQL2</accession>
<keyword evidence="2" id="KW-0378">Hydrolase</keyword>
<keyword evidence="5" id="KW-1185">Reference proteome</keyword>
<dbReference type="RefSeq" id="WP_281893137.1">
    <property type="nucleotide sequence ID" value="NZ_BSDI01000005.1"/>
</dbReference>
<evidence type="ECO:0000313" key="4">
    <source>
        <dbReference type="EMBL" id="GLH96014.1"/>
    </source>
</evidence>